<dbReference type="SMART" id="SM00382">
    <property type="entry name" value="AAA"/>
    <property type="match status" value="1"/>
</dbReference>
<dbReference type="InterPro" id="IPR003439">
    <property type="entry name" value="ABC_transporter-like_ATP-bd"/>
</dbReference>
<dbReference type="PANTHER" id="PTHR42788:SF19">
    <property type="entry name" value="ALIPHATIC SULFONATES IMPORT ATP-BINDING PROTEIN SSUB 2"/>
    <property type="match status" value="1"/>
</dbReference>
<proteinExistence type="inferred from homology"/>
<reference evidence="6 7" key="1">
    <citation type="submission" date="2023-07" db="EMBL/GenBank/DDBJ databases">
        <title>Sorghum-associated microbial communities from plants grown in Nebraska, USA.</title>
        <authorList>
            <person name="Schachtman D."/>
        </authorList>
    </citation>
    <scope>NUCLEOTIDE SEQUENCE [LARGE SCALE GENOMIC DNA]</scope>
    <source>
        <strain evidence="6 7">584</strain>
    </source>
</reference>
<dbReference type="Pfam" id="PF00005">
    <property type="entry name" value="ABC_tran"/>
    <property type="match status" value="1"/>
</dbReference>
<evidence type="ECO:0000259" key="5">
    <source>
        <dbReference type="PROSITE" id="PS50893"/>
    </source>
</evidence>
<sequence>MIGVALHGIRRHFTTPARRDVLDGVDLAIAGGEFVALVGPSGRGKTTLLRILAGLDTGHQGRIDWPDGPPLRRAAVFQEPRLVPWLSLLDNLLLVADRAAEPRARQLLAAVELAGSEAAYPGQLSGGMQRRAALARALLVDPDLLLLDEPLVSLDHAMAGRMRALLADHWRRHRPTVLLVTHDLHEAVALADRVVVLAAGAGRVSLQRRIDLPHPRDPDDPRIDAIVTALLHFDPGLAVEEDEAADRA</sequence>
<dbReference type="InterPro" id="IPR050166">
    <property type="entry name" value="ABC_transporter_ATP-bind"/>
</dbReference>
<accession>A0ABU1JKA8</accession>
<comment type="similarity">
    <text evidence="1">Belongs to the ABC transporter superfamily.</text>
</comment>
<feature type="domain" description="ABC transporter" evidence="5">
    <location>
        <begin position="4"/>
        <end position="224"/>
    </location>
</feature>
<dbReference type="Gene3D" id="3.40.50.300">
    <property type="entry name" value="P-loop containing nucleotide triphosphate hydrolases"/>
    <property type="match status" value="1"/>
</dbReference>
<gene>
    <name evidence="6" type="ORF">E9232_001553</name>
</gene>
<dbReference type="EMBL" id="JAVDPW010000003">
    <property type="protein sequence ID" value="MDR6289038.1"/>
    <property type="molecule type" value="Genomic_DNA"/>
</dbReference>
<keyword evidence="3" id="KW-0547">Nucleotide-binding</keyword>
<dbReference type="InterPro" id="IPR027417">
    <property type="entry name" value="P-loop_NTPase"/>
</dbReference>
<protein>
    <submittedName>
        <fullName evidence="6">ABC-type nitrate/sulfonate/bicarbonate transport system ATPase subunit</fullName>
    </submittedName>
</protein>
<evidence type="ECO:0000313" key="6">
    <source>
        <dbReference type="EMBL" id="MDR6289038.1"/>
    </source>
</evidence>
<comment type="caution">
    <text evidence="6">The sequence shown here is derived from an EMBL/GenBank/DDBJ whole genome shotgun (WGS) entry which is preliminary data.</text>
</comment>
<evidence type="ECO:0000256" key="2">
    <source>
        <dbReference type="ARBA" id="ARBA00022448"/>
    </source>
</evidence>
<evidence type="ECO:0000256" key="4">
    <source>
        <dbReference type="ARBA" id="ARBA00022840"/>
    </source>
</evidence>
<dbReference type="SUPFAM" id="SSF52540">
    <property type="entry name" value="P-loop containing nucleoside triphosphate hydrolases"/>
    <property type="match status" value="1"/>
</dbReference>
<evidence type="ECO:0000256" key="3">
    <source>
        <dbReference type="ARBA" id="ARBA00022741"/>
    </source>
</evidence>
<dbReference type="PROSITE" id="PS00211">
    <property type="entry name" value="ABC_TRANSPORTER_1"/>
    <property type="match status" value="1"/>
</dbReference>
<name>A0ABU1JKA8_9PROT</name>
<keyword evidence="2" id="KW-0813">Transport</keyword>
<organism evidence="6 7">
    <name type="scientific">Inquilinus ginsengisoli</name>
    <dbReference type="NCBI Taxonomy" id="363840"/>
    <lineage>
        <taxon>Bacteria</taxon>
        <taxon>Pseudomonadati</taxon>
        <taxon>Pseudomonadota</taxon>
        <taxon>Alphaproteobacteria</taxon>
        <taxon>Rhodospirillales</taxon>
        <taxon>Rhodospirillaceae</taxon>
        <taxon>Inquilinus</taxon>
    </lineage>
</organism>
<dbReference type="InterPro" id="IPR003593">
    <property type="entry name" value="AAA+_ATPase"/>
</dbReference>
<dbReference type="InterPro" id="IPR017871">
    <property type="entry name" value="ABC_transporter-like_CS"/>
</dbReference>
<dbReference type="Proteomes" id="UP001262410">
    <property type="component" value="Unassembled WGS sequence"/>
</dbReference>
<keyword evidence="7" id="KW-1185">Reference proteome</keyword>
<dbReference type="PROSITE" id="PS50893">
    <property type="entry name" value="ABC_TRANSPORTER_2"/>
    <property type="match status" value="1"/>
</dbReference>
<evidence type="ECO:0000313" key="7">
    <source>
        <dbReference type="Proteomes" id="UP001262410"/>
    </source>
</evidence>
<dbReference type="RefSeq" id="WP_309793168.1">
    <property type="nucleotide sequence ID" value="NZ_JAVDPW010000003.1"/>
</dbReference>
<evidence type="ECO:0000256" key="1">
    <source>
        <dbReference type="ARBA" id="ARBA00005417"/>
    </source>
</evidence>
<keyword evidence="4" id="KW-0067">ATP-binding</keyword>
<dbReference type="PANTHER" id="PTHR42788">
    <property type="entry name" value="TAURINE IMPORT ATP-BINDING PROTEIN-RELATED"/>
    <property type="match status" value="1"/>
</dbReference>